<evidence type="ECO:0000313" key="3">
    <source>
        <dbReference type="Proteomes" id="UP000008144"/>
    </source>
</evidence>
<dbReference type="Ensembl" id="ENSCINT00000002680.3">
    <property type="protein sequence ID" value="ENSCINP00000002680.3"/>
    <property type="gene ID" value="ENSCING00000024857.1"/>
</dbReference>
<reference evidence="2" key="2">
    <citation type="journal article" date="2008" name="Genome Biol.">
        <title>Improved genome assembly and evidence-based global gene model set for the chordate Ciona intestinalis: new insight into intron and operon populations.</title>
        <authorList>
            <person name="Satou Y."/>
            <person name="Mineta K."/>
            <person name="Ogasawara M."/>
            <person name="Sasakura Y."/>
            <person name="Shoguchi E."/>
            <person name="Ueno K."/>
            <person name="Yamada L."/>
            <person name="Matsumoto J."/>
            <person name="Wasserscheid J."/>
            <person name="Dewar K."/>
            <person name="Wiley G.B."/>
            <person name="Macmil S.L."/>
            <person name="Roe B.A."/>
            <person name="Zeller R.W."/>
            <person name="Hastings K.E."/>
            <person name="Lemaire P."/>
            <person name="Lindquist E."/>
            <person name="Endo T."/>
            <person name="Hotta K."/>
            <person name="Inaba K."/>
        </authorList>
    </citation>
    <scope>NUCLEOTIDE SEQUENCE [LARGE SCALE GENOMIC DNA]</scope>
    <source>
        <strain evidence="2">wild type</strain>
    </source>
</reference>
<evidence type="ECO:0000256" key="1">
    <source>
        <dbReference type="SAM" id="SignalP"/>
    </source>
</evidence>
<sequence length="89" mass="9688">MDHISALWATLTCVIPSLCLATLNEGKSLAFDKILHCDLNPTTSAPLTLDIKHALTLCSYRLTESRKTSLEILIAKNLSRSVKCASNGM</sequence>
<evidence type="ECO:0008006" key="4">
    <source>
        <dbReference type="Google" id="ProtNLM"/>
    </source>
</evidence>
<evidence type="ECO:0000313" key="2">
    <source>
        <dbReference type="Ensembl" id="ENSCINP00000002680.3"/>
    </source>
</evidence>
<protein>
    <recommendedName>
        <fullName evidence="4">Secreted protein</fullName>
    </recommendedName>
</protein>
<dbReference type="Proteomes" id="UP000008144">
    <property type="component" value="Chromosome 12"/>
</dbReference>
<reference evidence="3" key="1">
    <citation type="journal article" date="2002" name="Science">
        <title>The draft genome of Ciona intestinalis: insights into chordate and vertebrate origins.</title>
        <authorList>
            <person name="Dehal P."/>
            <person name="Satou Y."/>
            <person name="Campbell R.K."/>
            <person name="Chapman J."/>
            <person name="Degnan B."/>
            <person name="De Tomaso A."/>
            <person name="Davidson B."/>
            <person name="Di Gregorio A."/>
            <person name="Gelpke M."/>
            <person name="Goodstein D.M."/>
            <person name="Harafuji N."/>
            <person name="Hastings K.E."/>
            <person name="Ho I."/>
            <person name="Hotta K."/>
            <person name="Huang W."/>
            <person name="Kawashima T."/>
            <person name="Lemaire P."/>
            <person name="Martinez D."/>
            <person name="Meinertzhagen I.A."/>
            <person name="Necula S."/>
            <person name="Nonaka M."/>
            <person name="Putnam N."/>
            <person name="Rash S."/>
            <person name="Saiga H."/>
            <person name="Satake M."/>
            <person name="Terry A."/>
            <person name="Yamada L."/>
            <person name="Wang H.G."/>
            <person name="Awazu S."/>
            <person name="Azumi K."/>
            <person name="Boore J."/>
            <person name="Branno M."/>
            <person name="Chin-Bow S."/>
            <person name="DeSantis R."/>
            <person name="Doyle S."/>
            <person name="Francino P."/>
            <person name="Keys D.N."/>
            <person name="Haga S."/>
            <person name="Hayashi H."/>
            <person name="Hino K."/>
            <person name="Imai K.S."/>
            <person name="Inaba K."/>
            <person name="Kano S."/>
            <person name="Kobayashi K."/>
            <person name="Kobayashi M."/>
            <person name="Lee B.I."/>
            <person name="Makabe K.W."/>
            <person name="Manohar C."/>
            <person name="Matassi G."/>
            <person name="Medina M."/>
            <person name="Mochizuki Y."/>
            <person name="Mount S."/>
            <person name="Morishita T."/>
            <person name="Miura S."/>
            <person name="Nakayama A."/>
            <person name="Nishizaka S."/>
            <person name="Nomoto H."/>
            <person name="Ohta F."/>
            <person name="Oishi K."/>
            <person name="Rigoutsos I."/>
            <person name="Sano M."/>
            <person name="Sasaki A."/>
            <person name="Sasakura Y."/>
            <person name="Shoguchi E."/>
            <person name="Shin-i T."/>
            <person name="Spagnuolo A."/>
            <person name="Stainier D."/>
            <person name="Suzuki M.M."/>
            <person name="Tassy O."/>
            <person name="Takatori N."/>
            <person name="Tokuoka M."/>
            <person name="Yagi K."/>
            <person name="Yoshizaki F."/>
            <person name="Wada S."/>
            <person name="Zhang C."/>
            <person name="Hyatt P.D."/>
            <person name="Larimer F."/>
            <person name="Detter C."/>
            <person name="Doggett N."/>
            <person name="Glavina T."/>
            <person name="Hawkins T."/>
            <person name="Richardson P."/>
            <person name="Lucas S."/>
            <person name="Kohara Y."/>
            <person name="Levine M."/>
            <person name="Satoh N."/>
            <person name="Rokhsar D.S."/>
        </authorList>
    </citation>
    <scope>NUCLEOTIDE SEQUENCE [LARGE SCALE GENOMIC DNA]</scope>
</reference>
<organism evidence="2 3">
    <name type="scientific">Ciona intestinalis</name>
    <name type="common">Transparent sea squirt</name>
    <name type="synonym">Ascidia intestinalis</name>
    <dbReference type="NCBI Taxonomy" id="7719"/>
    <lineage>
        <taxon>Eukaryota</taxon>
        <taxon>Metazoa</taxon>
        <taxon>Chordata</taxon>
        <taxon>Tunicata</taxon>
        <taxon>Ascidiacea</taxon>
        <taxon>Phlebobranchia</taxon>
        <taxon>Cionidae</taxon>
        <taxon>Ciona</taxon>
    </lineage>
</organism>
<reference evidence="2" key="3">
    <citation type="submission" date="2025-08" db="UniProtKB">
        <authorList>
            <consortium name="Ensembl"/>
        </authorList>
    </citation>
    <scope>IDENTIFICATION</scope>
</reference>
<dbReference type="InParanoid" id="F6S9E1"/>
<keyword evidence="1" id="KW-0732">Signal</keyword>
<feature type="signal peptide" evidence="1">
    <location>
        <begin position="1"/>
        <end position="21"/>
    </location>
</feature>
<feature type="chain" id="PRO_5003346274" description="Secreted protein" evidence="1">
    <location>
        <begin position="22"/>
        <end position="89"/>
    </location>
</feature>
<dbReference type="HOGENOM" id="CLU_2454022_0_0_1"/>
<keyword evidence="3" id="KW-1185">Reference proteome</keyword>
<name>F6S9E1_CIOIN</name>
<dbReference type="EMBL" id="EAAA01001027">
    <property type="status" value="NOT_ANNOTATED_CDS"/>
    <property type="molecule type" value="Genomic_DNA"/>
</dbReference>
<proteinExistence type="predicted"/>
<accession>F6S9E1</accession>
<reference evidence="2" key="4">
    <citation type="submission" date="2025-09" db="UniProtKB">
        <authorList>
            <consortium name="Ensembl"/>
        </authorList>
    </citation>
    <scope>IDENTIFICATION</scope>
</reference>
<dbReference type="AlphaFoldDB" id="F6S9E1"/>